<accession>A0A2S8REB4</accession>
<dbReference type="EMBL" id="NEMB01000003">
    <property type="protein sequence ID" value="PQQ68136.1"/>
    <property type="molecule type" value="Genomic_DNA"/>
</dbReference>
<evidence type="ECO:0000313" key="2">
    <source>
        <dbReference type="Proteomes" id="UP000239720"/>
    </source>
</evidence>
<comment type="caution">
    <text evidence="1">The sequence shown here is derived from an EMBL/GenBank/DDBJ whole genome shotgun (WGS) entry which is preliminary data.</text>
</comment>
<proteinExistence type="predicted"/>
<gene>
    <name evidence="1" type="ORF">B9R14_16090</name>
</gene>
<evidence type="ECO:0000313" key="1">
    <source>
        <dbReference type="EMBL" id="PQQ68136.1"/>
    </source>
</evidence>
<protein>
    <submittedName>
        <fullName evidence="1">Uncharacterized protein</fullName>
    </submittedName>
</protein>
<organism evidence="1 2">
    <name type="scientific">Acetivibrio saccincola</name>
    <dbReference type="NCBI Taxonomy" id="1677857"/>
    <lineage>
        <taxon>Bacteria</taxon>
        <taxon>Bacillati</taxon>
        <taxon>Bacillota</taxon>
        <taxon>Clostridia</taxon>
        <taxon>Eubacteriales</taxon>
        <taxon>Oscillospiraceae</taxon>
        <taxon>Acetivibrio</taxon>
    </lineage>
</organism>
<dbReference type="OrthoDB" id="2608776at2"/>
<reference evidence="1 2" key="1">
    <citation type="journal article" date="2018" name="Syst. Appl. Microbiol.">
        <title>Characterization and high-quality draft genome sequence of Herbivorax saccincola A7, an anaerobic, alkaliphilic, thermophilic, cellulolytic, and xylanolytic bacterium.</title>
        <authorList>
            <person name="Aikawa S."/>
            <person name="Baramee S."/>
            <person name="Sermsathanaswadi J."/>
            <person name="Thianheng P."/>
            <person name="Tachaapaikoon C."/>
            <person name="Shikata A."/>
            <person name="Waeonukul R."/>
            <person name="Pason P."/>
            <person name="Ratanakhanokchai K."/>
            <person name="Kosugi A."/>
        </authorList>
    </citation>
    <scope>NUCLEOTIDE SEQUENCE [LARGE SCALE GENOMIC DNA]</scope>
    <source>
        <strain evidence="1 2">A7</strain>
    </source>
</reference>
<dbReference type="RefSeq" id="WP_105368604.1">
    <property type="nucleotide sequence ID" value="NZ_JAAYER010000158.1"/>
</dbReference>
<name>A0A2S8REB4_9FIRM</name>
<sequence>MMFENINSWLEFIKKTSLKDLTGVINEDFYLDEYVKNMESDIVNPELLVDIEEKIKGSEIEKLFWEKTLLFINVKCLKDELLDYLIDNNIANEILGHLKLPDKYLWKLVDKTEEAVLTLGKRMYIEEKYKCEEFQDFLAKFPNKYWLWNSLLNVEPICNEKKKILIKMLFKITNFDDLKKKVITITVSNRIKNTKSIIVIKKYYKTMIPEYLLAISQNPITPIYMLENLVNIERIKYANQIRNFSKINLSSKKGFKD</sequence>
<dbReference type="AlphaFoldDB" id="A0A2S8REB4"/>
<dbReference type="Proteomes" id="UP000239720">
    <property type="component" value="Unassembled WGS sequence"/>
</dbReference>